<dbReference type="RefSeq" id="WP_169267871.1">
    <property type="nucleotide sequence ID" value="NZ_QMEC01000148.1"/>
</dbReference>
<protein>
    <submittedName>
        <fullName evidence="1">Uncharacterized protein</fullName>
    </submittedName>
</protein>
<organism evidence="1 2">
    <name type="scientific">Brasilonema octagenarum UFV-OR1</name>
    <dbReference type="NCBI Taxonomy" id="417115"/>
    <lineage>
        <taxon>Bacteria</taxon>
        <taxon>Bacillati</taxon>
        <taxon>Cyanobacteriota</taxon>
        <taxon>Cyanophyceae</taxon>
        <taxon>Nostocales</taxon>
        <taxon>Scytonemataceae</taxon>
        <taxon>Brasilonema</taxon>
        <taxon>Octagenarum group</taxon>
    </lineage>
</organism>
<dbReference type="Proteomes" id="UP000762253">
    <property type="component" value="Unassembled WGS sequence"/>
</dbReference>
<evidence type="ECO:0000313" key="2">
    <source>
        <dbReference type="Proteomes" id="UP000762253"/>
    </source>
</evidence>
<gene>
    <name evidence="1" type="ORF">DP115_27640</name>
</gene>
<evidence type="ECO:0000313" key="1">
    <source>
        <dbReference type="EMBL" id="NMF66307.1"/>
    </source>
</evidence>
<proteinExistence type="predicted"/>
<keyword evidence="2" id="KW-1185">Reference proteome</keyword>
<accession>A0ABX1MCF6</accession>
<comment type="caution">
    <text evidence="1">The sequence shown here is derived from an EMBL/GenBank/DDBJ whole genome shotgun (WGS) entry which is preliminary data.</text>
</comment>
<name>A0ABX1MCF6_9CYAN</name>
<reference evidence="1 2" key="1">
    <citation type="submission" date="2018-06" db="EMBL/GenBank/DDBJ databases">
        <title>Comparative genomics of Brasilonema spp. strains.</title>
        <authorList>
            <person name="Alvarenga D.O."/>
            <person name="Fiore M.F."/>
            <person name="Varani A.M."/>
        </authorList>
    </citation>
    <scope>NUCLEOTIDE SEQUENCE [LARGE SCALE GENOMIC DNA]</scope>
    <source>
        <strain evidence="1 2">UFV-OR1</strain>
    </source>
</reference>
<sequence>MELYIYPGCTPQVCQFCQSEAIPRTFLRGKPVCLRCTELKGLNPIPFSAKNRRQVSTLTELPLSEQEEATIKSLLKIPQTTSEIASYIGMSRSTTLKKLTYLEARRKVFRFGTGAGKPCWWGLSPDAVVPNMTDKSFPEQFLELVGLRELSVLELKLKLGKRIEDILTVGRRLQKAGKVRSYLKDDIQYFKAV</sequence>
<dbReference type="EMBL" id="QMEC01000148">
    <property type="protein sequence ID" value="NMF66307.1"/>
    <property type="molecule type" value="Genomic_DNA"/>
</dbReference>